<dbReference type="Pfam" id="PF01132">
    <property type="entry name" value="EFP"/>
    <property type="match status" value="1"/>
</dbReference>
<dbReference type="EMBL" id="VIKS01000001">
    <property type="protein sequence ID" value="TQV89630.1"/>
    <property type="molecule type" value="Genomic_DNA"/>
</dbReference>
<dbReference type="InterPro" id="IPR013185">
    <property type="entry name" value="Transl_elong_KOW-like"/>
</dbReference>
<name>A0A545UJJ6_9GAMM</name>
<dbReference type="CDD" id="cd05794">
    <property type="entry name" value="S1_EF-P_repeat_2"/>
    <property type="match status" value="1"/>
</dbReference>
<dbReference type="GO" id="GO:0005829">
    <property type="term" value="C:cytosol"/>
    <property type="evidence" value="ECO:0007669"/>
    <property type="project" value="UniProtKB-ARBA"/>
</dbReference>
<dbReference type="Proteomes" id="UP000315439">
    <property type="component" value="Unassembled WGS sequence"/>
</dbReference>
<reference evidence="5 6" key="1">
    <citation type="submission" date="2019-07" db="EMBL/GenBank/DDBJ databases">
        <title>Draft genome for Aliikangiella sp. M105.</title>
        <authorList>
            <person name="Wang G."/>
        </authorList>
    </citation>
    <scope>NUCLEOTIDE SEQUENCE [LARGE SCALE GENOMIC DNA]</scope>
    <source>
        <strain evidence="5 6">M105</strain>
    </source>
</reference>
<dbReference type="InterPro" id="IPR013852">
    <property type="entry name" value="Transl_elong_P/YeiP_CS"/>
</dbReference>
<dbReference type="Pfam" id="PF09285">
    <property type="entry name" value="Elong-fact-P_C"/>
    <property type="match status" value="1"/>
</dbReference>
<dbReference type="SMART" id="SM00841">
    <property type="entry name" value="Elong-fact-P_C"/>
    <property type="match status" value="1"/>
</dbReference>
<dbReference type="Gene3D" id="2.40.50.140">
    <property type="entry name" value="Nucleic acid-binding proteins"/>
    <property type="match status" value="2"/>
</dbReference>
<keyword evidence="5" id="KW-0648">Protein biosynthesis</keyword>
<dbReference type="FunFam" id="2.40.50.140:FF:000004">
    <property type="entry name" value="Elongation factor P"/>
    <property type="match status" value="1"/>
</dbReference>
<dbReference type="InterPro" id="IPR012340">
    <property type="entry name" value="NA-bd_OB-fold"/>
</dbReference>
<evidence type="ECO:0000259" key="3">
    <source>
        <dbReference type="SMART" id="SM00841"/>
    </source>
</evidence>
<dbReference type="PANTHER" id="PTHR30053">
    <property type="entry name" value="ELONGATION FACTOR P"/>
    <property type="match status" value="1"/>
</dbReference>
<feature type="domain" description="Translation elongation factor P/YeiP central" evidence="4">
    <location>
        <begin position="69"/>
        <end position="124"/>
    </location>
</feature>
<dbReference type="AlphaFoldDB" id="A0A545UJJ6"/>
<accession>A0A545UJJ6</accession>
<comment type="caution">
    <text evidence="5">The sequence shown here is derived from an EMBL/GenBank/DDBJ whole genome shotgun (WGS) entry which is preliminary data.</text>
</comment>
<dbReference type="GO" id="GO:0043043">
    <property type="term" value="P:peptide biosynthetic process"/>
    <property type="evidence" value="ECO:0007669"/>
    <property type="project" value="InterPro"/>
</dbReference>
<evidence type="ECO:0000256" key="2">
    <source>
        <dbReference type="HAMAP-Rule" id="MF_00646"/>
    </source>
</evidence>
<dbReference type="GO" id="GO:0003746">
    <property type="term" value="F:translation elongation factor activity"/>
    <property type="evidence" value="ECO:0007669"/>
    <property type="project" value="UniProtKB-UniRule"/>
</dbReference>
<sequence>MPRASELKRGMAVEYNGKLLLVKHIDVHSPSARGAATLYKTRFADITTGGKVEHTFKGDDVLSQVELSRHAVSFSYNDGDDYIFMDNEDYSQFTFKRADIEDELLFINESIEGLVVLTVDGSTVGLELPQSVEMEISETDPSIKGASASARTKPARFPTGLTIQVPEYISNGEKVKINVADKKFMGRAE</sequence>
<dbReference type="PROSITE" id="PS01275">
    <property type="entry name" value="EFP"/>
    <property type="match status" value="1"/>
</dbReference>
<dbReference type="NCBIfam" id="NF001810">
    <property type="entry name" value="PRK00529.1"/>
    <property type="match status" value="1"/>
</dbReference>
<evidence type="ECO:0000313" key="6">
    <source>
        <dbReference type="Proteomes" id="UP000315439"/>
    </source>
</evidence>
<dbReference type="Gene3D" id="2.30.30.30">
    <property type="match status" value="1"/>
</dbReference>
<dbReference type="OrthoDB" id="5599402at2"/>
<dbReference type="InterPro" id="IPR011897">
    <property type="entry name" value="Transl_elong_p-like_YeiP"/>
</dbReference>
<keyword evidence="6" id="KW-1185">Reference proteome</keyword>
<dbReference type="CDD" id="cd04470">
    <property type="entry name" value="S1_EF-P_repeat_1"/>
    <property type="match status" value="1"/>
</dbReference>
<protein>
    <recommendedName>
        <fullName evidence="2">Elongation factor P-like protein</fullName>
    </recommendedName>
</protein>
<dbReference type="PIRSF" id="PIRSF005901">
    <property type="entry name" value="EF-P"/>
    <property type="match status" value="1"/>
</dbReference>
<keyword evidence="5" id="KW-0251">Elongation factor</keyword>
<feature type="domain" description="Elongation factor P C-terminal" evidence="3">
    <location>
        <begin position="132"/>
        <end position="187"/>
    </location>
</feature>
<dbReference type="InterPro" id="IPR008991">
    <property type="entry name" value="Translation_prot_SH3-like_sf"/>
</dbReference>
<evidence type="ECO:0000256" key="1">
    <source>
        <dbReference type="ARBA" id="ARBA00009479"/>
    </source>
</evidence>
<dbReference type="InterPro" id="IPR015365">
    <property type="entry name" value="Elong-fact-P_C"/>
</dbReference>
<evidence type="ECO:0000259" key="4">
    <source>
        <dbReference type="SMART" id="SM01185"/>
    </source>
</evidence>
<dbReference type="NCBIfam" id="NF003392">
    <property type="entry name" value="PRK04542.1"/>
    <property type="match status" value="1"/>
</dbReference>
<dbReference type="HAMAP" id="MF_00646">
    <property type="entry name" value="EFP"/>
    <property type="match status" value="1"/>
</dbReference>
<proteinExistence type="inferred from homology"/>
<dbReference type="SUPFAM" id="SSF50104">
    <property type="entry name" value="Translation proteins SH3-like domain"/>
    <property type="match status" value="1"/>
</dbReference>
<dbReference type="Pfam" id="PF08207">
    <property type="entry name" value="EFP_N"/>
    <property type="match status" value="1"/>
</dbReference>
<dbReference type="NCBIfam" id="TIGR02178">
    <property type="entry name" value="yeiP"/>
    <property type="match status" value="1"/>
</dbReference>
<organism evidence="5 6">
    <name type="scientific">Aliikangiella coralliicola</name>
    <dbReference type="NCBI Taxonomy" id="2592383"/>
    <lineage>
        <taxon>Bacteria</taxon>
        <taxon>Pseudomonadati</taxon>
        <taxon>Pseudomonadota</taxon>
        <taxon>Gammaproteobacteria</taxon>
        <taxon>Oceanospirillales</taxon>
        <taxon>Pleioneaceae</taxon>
        <taxon>Aliikangiella</taxon>
    </lineage>
</organism>
<dbReference type="PANTHER" id="PTHR30053:SF14">
    <property type="entry name" value="TRANSLATION ELONGATION FACTOR KOW-LIKE DOMAIN-CONTAINING PROTEIN"/>
    <property type="match status" value="1"/>
</dbReference>
<dbReference type="InterPro" id="IPR001059">
    <property type="entry name" value="Transl_elong_P/YeiP_cen"/>
</dbReference>
<dbReference type="RefSeq" id="WP_142891694.1">
    <property type="nucleotide sequence ID" value="NZ_ML660160.1"/>
</dbReference>
<dbReference type="SMART" id="SM01185">
    <property type="entry name" value="EFP"/>
    <property type="match status" value="1"/>
</dbReference>
<comment type="similarity">
    <text evidence="1 2">Belongs to the elongation factor P family.</text>
</comment>
<gene>
    <name evidence="5" type="primary">yeiP</name>
    <name evidence="5" type="ORF">FLL46_01745</name>
</gene>
<dbReference type="SUPFAM" id="SSF50249">
    <property type="entry name" value="Nucleic acid-binding proteins"/>
    <property type="match status" value="2"/>
</dbReference>
<dbReference type="InterPro" id="IPR014722">
    <property type="entry name" value="Rib_uL2_dom2"/>
</dbReference>
<dbReference type="InterPro" id="IPR020599">
    <property type="entry name" value="Transl_elong_fac_P/YeiP"/>
</dbReference>
<evidence type="ECO:0000313" key="5">
    <source>
        <dbReference type="EMBL" id="TQV89630.1"/>
    </source>
</evidence>